<comment type="caution">
    <text evidence="1">The sequence shown here is derived from an EMBL/GenBank/DDBJ whole genome shotgun (WGS) entry which is preliminary data.</text>
</comment>
<keyword evidence="2" id="KW-1185">Reference proteome</keyword>
<name>A0ACC2I757_9PLEO</name>
<evidence type="ECO:0000313" key="2">
    <source>
        <dbReference type="Proteomes" id="UP001153331"/>
    </source>
</evidence>
<evidence type="ECO:0000313" key="1">
    <source>
        <dbReference type="EMBL" id="KAJ8110963.1"/>
    </source>
</evidence>
<protein>
    <submittedName>
        <fullName evidence="1">Uncharacterized protein</fullName>
    </submittedName>
</protein>
<sequence length="519" mass="59571">MSISHTETDLPADGPPDLLRRKTFEVSEWNERNLLSLDGGGVRGYWSLLVLEKLMRAIGEEESKQAGRRNESSDILHSFLPAELPENHTQCSTTLPGTEGNDIRYHARRFLPCHYFDLIIGSSTGSLIAIMLARFRMTVADCLEEYETMGQKIFGKPRWLSQRYIGVINRPKYDARAMEDAFKDVTKRRDTISDPRDFDVHAKIKTEEGTCSMFATTMRRVENPGMPSSELPHILRSYPHNKTYKTKTNLNFDVGQGNTEMEVWRVARAATAAPMYFEEVRFTTPDRTVIYSDGGFSRHNNPTRRGIEELEILHIRKGPQGEERGKIGVVVSVGTARSDDLGSGKGIIRLIKRAFNIAGNPDDVAADLEEQNRAHYWRFNDNAGIKVDLDDWKPRNSGKRTLKTIKQRFSEWAADEDNQKMLQKCAVQLVNRRRARTQDVERWQRFSSVTQYECHCNNAWRPFHLGSEFDAHYREKHAPLEETSFWEPRVSASWIYPARVQSRLPNGVMRSLTGRGQQE</sequence>
<dbReference type="Proteomes" id="UP001153331">
    <property type="component" value="Unassembled WGS sequence"/>
</dbReference>
<dbReference type="EMBL" id="JAPHNI010000449">
    <property type="protein sequence ID" value="KAJ8110963.1"/>
    <property type="molecule type" value="Genomic_DNA"/>
</dbReference>
<gene>
    <name evidence="1" type="ORF">OPT61_g6330</name>
</gene>
<proteinExistence type="predicted"/>
<accession>A0ACC2I757</accession>
<organism evidence="1 2">
    <name type="scientific">Boeremia exigua</name>
    <dbReference type="NCBI Taxonomy" id="749465"/>
    <lineage>
        <taxon>Eukaryota</taxon>
        <taxon>Fungi</taxon>
        <taxon>Dikarya</taxon>
        <taxon>Ascomycota</taxon>
        <taxon>Pezizomycotina</taxon>
        <taxon>Dothideomycetes</taxon>
        <taxon>Pleosporomycetidae</taxon>
        <taxon>Pleosporales</taxon>
        <taxon>Pleosporineae</taxon>
        <taxon>Didymellaceae</taxon>
        <taxon>Boeremia</taxon>
    </lineage>
</organism>
<reference evidence="1" key="1">
    <citation type="submission" date="2022-11" db="EMBL/GenBank/DDBJ databases">
        <title>Genome Sequence of Boeremia exigua.</title>
        <authorList>
            <person name="Buettner E."/>
        </authorList>
    </citation>
    <scope>NUCLEOTIDE SEQUENCE</scope>
    <source>
        <strain evidence="1">CU02</strain>
    </source>
</reference>